<reference evidence="3 4" key="1">
    <citation type="journal article" date="2016" name="Mol. Biol. Evol.">
        <title>Comparative Genomics of Early-Diverging Mushroom-Forming Fungi Provides Insights into the Origins of Lignocellulose Decay Capabilities.</title>
        <authorList>
            <person name="Nagy L.G."/>
            <person name="Riley R."/>
            <person name="Tritt A."/>
            <person name="Adam C."/>
            <person name="Daum C."/>
            <person name="Floudas D."/>
            <person name="Sun H."/>
            <person name="Yadav J.S."/>
            <person name="Pangilinan J."/>
            <person name="Larsson K.H."/>
            <person name="Matsuura K."/>
            <person name="Barry K."/>
            <person name="Labutti K."/>
            <person name="Kuo R."/>
            <person name="Ohm R.A."/>
            <person name="Bhattacharya S.S."/>
            <person name="Shirouzu T."/>
            <person name="Yoshinaga Y."/>
            <person name="Martin F.M."/>
            <person name="Grigoriev I.V."/>
            <person name="Hibbett D.S."/>
        </authorList>
    </citation>
    <scope>NUCLEOTIDE SEQUENCE [LARGE SCALE GENOMIC DNA]</scope>
    <source>
        <strain evidence="3 4">CBS 109695</strain>
    </source>
</reference>
<sequence>MRFSASSLLALLAVTSSSLAAVVTRTTTTPQGINPDPSVLQNVTARNLNARAPAPAPVPMTNAQRMARGLPPKAPVRRHDKPHHPRPSSLPPTSATGYIIVTKSTDASAPSGYLTNSQNRFGEYQSYSTNVTQALKVSFSYDHTAPSKIEITAVNGPTSQATSAPFFGGIQGFSSTPDLAVGSSNYFYLGSVAHTAAGAIPAGGINSFKKATNIAEDIESSIWSLDPPSGALTCQWINTDGSTPPCIFVYTQNQYAVIGDLTAFQNTFGPAEVVITDPQVRSFCVDFPSVVVFLSGWCWFSDYTRRIQLYCQGRTRFRLISDYATAKEFHAALATIRIRTCGPYFVWGGLQLGVAFTSP</sequence>
<evidence type="ECO:0000256" key="2">
    <source>
        <dbReference type="SAM" id="SignalP"/>
    </source>
</evidence>
<proteinExistence type="predicted"/>
<dbReference type="Proteomes" id="UP000076532">
    <property type="component" value="Unassembled WGS sequence"/>
</dbReference>
<feature type="signal peptide" evidence="2">
    <location>
        <begin position="1"/>
        <end position="20"/>
    </location>
</feature>
<name>A0A167UXP2_9AGAM</name>
<feature type="compositionally biased region" description="Basic residues" evidence="1">
    <location>
        <begin position="75"/>
        <end position="86"/>
    </location>
</feature>
<keyword evidence="2" id="KW-0732">Signal</keyword>
<gene>
    <name evidence="3" type="ORF">FIBSPDRAFT_941012</name>
</gene>
<evidence type="ECO:0000313" key="4">
    <source>
        <dbReference type="Proteomes" id="UP000076532"/>
    </source>
</evidence>
<accession>A0A167UXP2</accession>
<keyword evidence="4" id="KW-1185">Reference proteome</keyword>
<feature type="region of interest" description="Disordered" evidence="1">
    <location>
        <begin position="71"/>
        <end position="95"/>
    </location>
</feature>
<dbReference type="AlphaFoldDB" id="A0A167UXP2"/>
<organism evidence="3 4">
    <name type="scientific">Athelia psychrophila</name>
    <dbReference type="NCBI Taxonomy" id="1759441"/>
    <lineage>
        <taxon>Eukaryota</taxon>
        <taxon>Fungi</taxon>
        <taxon>Dikarya</taxon>
        <taxon>Basidiomycota</taxon>
        <taxon>Agaricomycotina</taxon>
        <taxon>Agaricomycetes</taxon>
        <taxon>Agaricomycetidae</taxon>
        <taxon>Atheliales</taxon>
        <taxon>Atheliaceae</taxon>
        <taxon>Athelia</taxon>
    </lineage>
</organism>
<evidence type="ECO:0000256" key="1">
    <source>
        <dbReference type="SAM" id="MobiDB-lite"/>
    </source>
</evidence>
<dbReference type="EMBL" id="KV417924">
    <property type="protein sequence ID" value="KZP04419.1"/>
    <property type="molecule type" value="Genomic_DNA"/>
</dbReference>
<dbReference type="STRING" id="436010.A0A167UXP2"/>
<feature type="chain" id="PRO_5007893231" evidence="2">
    <location>
        <begin position="21"/>
        <end position="359"/>
    </location>
</feature>
<dbReference type="OrthoDB" id="4584900at2759"/>
<protein>
    <submittedName>
        <fullName evidence="3">Uncharacterized protein</fullName>
    </submittedName>
</protein>
<evidence type="ECO:0000313" key="3">
    <source>
        <dbReference type="EMBL" id="KZP04419.1"/>
    </source>
</evidence>